<dbReference type="RefSeq" id="WP_087990150.1">
    <property type="nucleotide sequence ID" value="NZ_CBCTIT010000066.1"/>
</dbReference>
<evidence type="ECO:0000313" key="9">
    <source>
        <dbReference type="Proteomes" id="UP000195455"/>
    </source>
</evidence>
<sequence length="167" mass="19829">MDFESVYQRYFKDVFLFLRSISASEDLAEEITQETFTKALKAIDTFDGRKDIRAWLFTIARNTYYTHCKRQKIYVAEEIEKMPLVNQTSFTSKIVDEESALLVHQFLHHMREPYKEVFTLRVFGELPFEQIAALFGKTPNWARVTFYRAKKEIIEYMEGIENGKNQL</sequence>
<comment type="similarity">
    <text evidence="1">Belongs to the sigma-70 factor family. ECF subfamily.</text>
</comment>
<evidence type="ECO:0000259" key="6">
    <source>
        <dbReference type="Pfam" id="PF04542"/>
    </source>
</evidence>
<evidence type="ECO:0000259" key="7">
    <source>
        <dbReference type="Pfam" id="PF08281"/>
    </source>
</evidence>
<dbReference type="AlphaFoldDB" id="A0A1Y3TWF7"/>
<dbReference type="Gene3D" id="1.10.10.10">
    <property type="entry name" value="Winged helix-like DNA-binding domain superfamily/Winged helix DNA-binding domain"/>
    <property type="match status" value="1"/>
</dbReference>
<dbReference type="Pfam" id="PF08281">
    <property type="entry name" value="Sigma70_r4_2"/>
    <property type="match status" value="1"/>
</dbReference>
<dbReference type="InterPro" id="IPR013249">
    <property type="entry name" value="RNA_pol_sigma70_r4_t2"/>
</dbReference>
<evidence type="ECO:0000256" key="4">
    <source>
        <dbReference type="ARBA" id="ARBA00023125"/>
    </source>
</evidence>
<gene>
    <name evidence="8" type="ORF">B5G26_14360</name>
</gene>
<dbReference type="PANTHER" id="PTHR43133:SF52">
    <property type="entry name" value="ECF RNA POLYMERASE SIGMA FACTOR SIGL"/>
    <property type="match status" value="1"/>
</dbReference>
<organism evidence="8 9">
    <name type="scientific">Anaerotignum lactatifermentans</name>
    <dbReference type="NCBI Taxonomy" id="160404"/>
    <lineage>
        <taxon>Bacteria</taxon>
        <taxon>Bacillati</taxon>
        <taxon>Bacillota</taxon>
        <taxon>Clostridia</taxon>
        <taxon>Lachnospirales</taxon>
        <taxon>Anaerotignaceae</taxon>
        <taxon>Anaerotignum</taxon>
    </lineage>
</organism>
<dbReference type="NCBIfam" id="TIGR02937">
    <property type="entry name" value="sigma70-ECF"/>
    <property type="match status" value="1"/>
</dbReference>
<dbReference type="SUPFAM" id="SSF88659">
    <property type="entry name" value="Sigma3 and sigma4 domains of RNA polymerase sigma factors"/>
    <property type="match status" value="1"/>
</dbReference>
<name>A0A1Y3TWF7_9FIRM</name>
<evidence type="ECO:0000256" key="5">
    <source>
        <dbReference type="ARBA" id="ARBA00023163"/>
    </source>
</evidence>
<evidence type="ECO:0000256" key="2">
    <source>
        <dbReference type="ARBA" id="ARBA00023015"/>
    </source>
</evidence>
<feature type="domain" description="RNA polymerase sigma-70 region 2" evidence="6">
    <location>
        <begin position="7"/>
        <end position="72"/>
    </location>
</feature>
<keyword evidence="4" id="KW-0238">DNA-binding</keyword>
<dbReference type="InterPro" id="IPR014284">
    <property type="entry name" value="RNA_pol_sigma-70_dom"/>
</dbReference>
<dbReference type="InterPro" id="IPR039425">
    <property type="entry name" value="RNA_pol_sigma-70-like"/>
</dbReference>
<dbReference type="EMBL" id="NFHM01000032">
    <property type="protein sequence ID" value="OUN40315.1"/>
    <property type="molecule type" value="Genomic_DNA"/>
</dbReference>
<dbReference type="Gene3D" id="1.10.1740.10">
    <property type="match status" value="1"/>
</dbReference>
<dbReference type="GO" id="GO:0006352">
    <property type="term" value="P:DNA-templated transcription initiation"/>
    <property type="evidence" value="ECO:0007669"/>
    <property type="project" value="InterPro"/>
</dbReference>
<dbReference type="InterPro" id="IPR013324">
    <property type="entry name" value="RNA_pol_sigma_r3/r4-like"/>
</dbReference>
<comment type="caution">
    <text evidence="8">The sequence shown here is derived from an EMBL/GenBank/DDBJ whole genome shotgun (WGS) entry which is preliminary data.</text>
</comment>
<keyword evidence="2" id="KW-0805">Transcription regulation</keyword>
<dbReference type="Pfam" id="PF04542">
    <property type="entry name" value="Sigma70_r2"/>
    <property type="match status" value="1"/>
</dbReference>
<dbReference type="SUPFAM" id="SSF88946">
    <property type="entry name" value="Sigma2 domain of RNA polymerase sigma factors"/>
    <property type="match status" value="1"/>
</dbReference>
<dbReference type="GO" id="GO:0016987">
    <property type="term" value="F:sigma factor activity"/>
    <property type="evidence" value="ECO:0007669"/>
    <property type="project" value="UniProtKB-KW"/>
</dbReference>
<reference evidence="9" key="1">
    <citation type="submission" date="2017-04" db="EMBL/GenBank/DDBJ databases">
        <title>Function of individual gut microbiota members based on whole genome sequencing of pure cultures obtained from chicken caecum.</title>
        <authorList>
            <person name="Medvecky M."/>
            <person name="Cejkova D."/>
            <person name="Polansky O."/>
            <person name="Karasova D."/>
            <person name="Kubasova T."/>
            <person name="Cizek A."/>
            <person name="Rychlik I."/>
        </authorList>
    </citation>
    <scope>NUCLEOTIDE SEQUENCE [LARGE SCALE GENOMIC DNA]</scope>
    <source>
        <strain evidence="9">An75</strain>
    </source>
</reference>
<dbReference type="InterPro" id="IPR013325">
    <property type="entry name" value="RNA_pol_sigma_r2"/>
</dbReference>
<protein>
    <submittedName>
        <fullName evidence="8">RNA polymerase subunit sigma</fullName>
    </submittedName>
</protein>
<evidence type="ECO:0000256" key="1">
    <source>
        <dbReference type="ARBA" id="ARBA00010641"/>
    </source>
</evidence>
<proteinExistence type="inferred from homology"/>
<feature type="domain" description="RNA polymerase sigma factor 70 region 4 type 2" evidence="7">
    <location>
        <begin position="102"/>
        <end position="152"/>
    </location>
</feature>
<dbReference type="Proteomes" id="UP000195455">
    <property type="component" value="Unassembled WGS sequence"/>
</dbReference>
<dbReference type="InterPro" id="IPR036388">
    <property type="entry name" value="WH-like_DNA-bd_sf"/>
</dbReference>
<keyword evidence="5" id="KW-0804">Transcription</keyword>
<dbReference type="PANTHER" id="PTHR43133">
    <property type="entry name" value="RNA POLYMERASE ECF-TYPE SIGMA FACTO"/>
    <property type="match status" value="1"/>
</dbReference>
<evidence type="ECO:0000256" key="3">
    <source>
        <dbReference type="ARBA" id="ARBA00023082"/>
    </source>
</evidence>
<dbReference type="InterPro" id="IPR007627">
    <property type="entry name" value="RNA_pol_sigma70_r2"/>
</dbReference>
<keyword evidence="3" id="KW-0731">Sigma factor</keyword>
<dbReference type="GO" id="GO:0003677">
    <property type="term" value="F:DNA binding"/>
    <property type="evidence" value="ECO:0007669"/>
    <property type="project" value="UniProtKB-KW"/>
</dbReference>
<evidence type="ECO:0000313" key="8">
    <source>
        <dbReference type="EMBL" id="OUN40315.1"/>
    </source>
</evidence>
<accession>A0A1Y3TWF7</accession>